<evidence type="ECO:0000256" key="3">
    <source>
        <dbReference type="SAM" id="MobiDB-lite"/>
    </source>
</evidence>
<dbReference type="Proteomes" id="UP000314294">
    <property type="component" value="Unassembled WGS sequence"/>
</dbReference>
<accession>A0A4Z2JIH1</accession>
<protein>
    <submittedName>
        <fullName evidence="5">Rab effector MyRIP</fullName>
    </submittedName>
</protein>
<dbReference type="InterPro" id="IPR051745">
    <property type="entry name" value="Intracell_Transport_Effector"/>
</dbReference>
<evidence type="ECO:0000256" key="1">
    <source>
        <dbReference type="ARBA" id="ARBA00004556"/>
    </source>
</evidence>
<dbReference type="AlphaFoldDB" id="A0A4Z2JIH1"/>
<dbReference type="PANTHER" id="PTHR14555">
    <property type="entry name" value="MYELIN-ASSOCIATED OLIGODENDROCYTIC BASIC PROTEIN MOBP -RELATED"/>
    <property type="match status" value="1"/>
</dbReference>
<dbReference type="PANTHER" id="PTHR14555:SF6">
    <property type="entry name" value="RAB EFFECTOR MYRIP"/>
    <property type="match status" value="1"/>
</dbReference>
<evidence type="ECO:0000256" key="2">
    <source>
        <dbReference type="ARBA" id="ARBA00022490"/>
    </source>
</evidence>
<reference evidence="5 6" key="1">
    <citation type="submission" date="2019-03" db="EMBL/GenBank/DDBJ databases">
        <title>First draft genome of Liparis tanakae, snailfish: a comprehensive survey of snailfish specific genes.</title>
        <authorList>
            <person name="Kim W."/>
            <person name="Song I."/>
            <person name="Jeong J.-H."/>
            <person name="Kim D."/>
            <person name="Kim S."/>
            <person name="Ryu S."/>
            <person name="Song J.Y."/>
            <person name="Lee S.K."/>
        </authorList>
    </citation>
    <scope>NUCLEOTIDE SEQUENCE [LARGE SCALE GENOMIC DNA]</scope>
    <source>
        <tissue evidence="5">Muscle</tissue>
    </source>
</reference>
<dbReference type="GO" id="GO:0006886">
    <property type="term" value="P:intracellular protein transport"/>
    <property type="evidence" value="ECO:0007669"/>
    <property type="project" value="InterPro"/>
</dbReference>
<name>A0A4Z2JIH1_9TELE</name>
<dbReference type="InterPro" id="IPR013083">
    <property type="entry name" value="Znf_RING/FYVE/PHD"/>
</dbReference>
<dbReference type="EMBL" id="SRLO01000003">
    <property type="protein sequence ID" value="TNN89052.1"/>
    <property type="molecule type" value="Genomic_DNA"/>
</dbReference>
<dbReference type="GO" id="GO:0031267">
    <property type="term" value="F:small GTPase binding"/>
    <property type="evidence" value="ECO:0007669"/>
    <property type="project" value="InterPro"/>
</dbReference>
<dbReference type="OrthoDB" id="10072397at2759"/>
<sequence length="343" mass="37724">MPASRRQTAHHKPVLYASQWPAVLQKHGSVTRQRLWFELLSMGPRMNLYGEQLLTGCLSLGPQSSSACTSPRPPLLDQQLSVARSGTMGRKLDLSGLTEDEAEHVLKVVQRDMKLRKKEEDRLRGGQCHPRPLSEHATAPKAATSSPLRRRTSRFSTADRRTHGSSSVFTRVPSPRSFNRANGAYAKSDSYPLFHRTMAPVEERSRSGYCWAITALTRVRPLVAAGCHTATPQPASSEQSPARAHRRTVSVLLQRTWATVAECSRSGYCCDPSSYSYRAVEASVRALPSIDGLSPSCSTGPGPQRAVSVLSYRTWATVAECYCCDPSGYSYRASEASVALYPH</sequence>
<gene>
    <name evidence="5" type="primary">Myrip</name>
    <name evidence="5" type="ORF">EYF80_000931</name>
</gene>
<evidence type="ECO:0000313" key="5">
    <source>
        <dbReference type="EMBL" id="TNN89052.1"/>
    </source>
</evidence>
<evidence type="ECO:0000313" key="6">
    <source>
        <dbReference type="Proteomes" id="UP000314294"/>
    </source>
</evidence>
<keyword evidence="6" id="KW-1185">Reference proteome</keyword>
<feature type="region of interest" description="Disordered" evidence="3">
    <location>
        <begin position="117"/>
        <end position="183"/>
    </location>
</feature>
<keyword evidence="2" id="KW-0963">Cytoplasm</keyword>
<dbReference type="GO" id="GO:0003779">
    <property type="term" value="F:actin binding"/>
    <property type="evidence" value="ECO:0007669"/>
    <property type="project" value="TreeGrafter"/>
</dbReference>
<dbReference type="GO" id="GO:0030864">
    <property type="term" value="C:cortical actin cytoskeleton"/>
    <property type="evidence" value="ECO:0007669"/>
    <property type="project" value="TreeGrafter"/>
</dbReference>
<dbReference type="PROSITE" id="PS50916">
    <property type="entry name" value="RABBD"/>
    <property type="match status" value="1"/>
</dbReference>
<feature type="domain" description="RabBD" evidence="4">
    <location>
        <begin position="91"/>
        <end position="159"/>
    </location>
</feature>
<dbReference type="InterPro" id="IPR041282">
    <property type="entry name" value="FYVE_2"/>
</dbReference>
<dbReference type="InterPro" id="IPR010911">
    <property type="entry name" value="Rab_BD"/>
</dbReference>
<dbReference type="GO" id="GO:0048471">
    <property type="term" value="C:perinuclear region of cytoplasm"/>
    <property type="evidence" value="ECO:0007669"/>
    <property type="project" value="UniProtKB-SubCell"/>
</dbReference>
<proteinExistence type="predicted"/>
<comment type="subcellular location">
    <subcellularLocation>
        <location evidence="1">Cytoplasm</location>
        <location evidence="1">Perinuclear region</location>
    </subcellularLocation>
</comment>
<comment type="caution">
    <text evidence="5">The sequence shown here is derived from an EMBL/GenBank/DDBJ whole genome shotgun (WGS) entry which is preliminary data.</text>
</comment>
<dbReference type="Pfam" id="PF02318">
    <property type="entry name" value="FYVE_2"/>
    <property type="match status" value="1"/>
</dbReference>
<dbReference type="GO" id="GO:0017022">
    <property type="term" value="F:myosin binding"/>
    <property type="evidence" value="ECO:0007669"/>
    <property type="project" value="TreeGrafter"/>
</dbReference>
<evidence type="ECO:0000259" key="4">
    <source>
        <dbReference type="PROSITE" id="PS50916"/>
    </source>
</evidence>
<dbReference type="Gene3D" id="3.30.40.10">
    <property type="entry name" value="Zinc/RING finger domain, C3HC4 (zinc finger)"/>
    <property type="match status" value="1"/>
</dbReference>
<organism evidence="5 6">
    <name type="scientific">Liparis tanakae</name>
    <name type="common">Tanaka's snailfish</name>
    <dbReference type="NCBI Taxonomy" id="230148"/>
    <lineage>
        <taxon>Eukaryota</taxon>
        <taxon>Metazoa</taxon>
        <taxon>Chordata</taxon>
        <taxon>Craniata</taxon>
        <taxon>Vertebrata</taxon>
        <taxon>Euteleostomi</taxon>
        <taxon>Actinopterygii</taxon>
        <taxon>Neopterygii</taxon>
        <taxon>Teleostei</taxon>
        <taxon>Neoteleostei</taxon>
        <taxon>Acanthomorphata</taxon>
        <taxon>Eupercaria</taxon>
        <taxon>Perciformes</taxon>
        <taxon>Cottioidei</taxon>
        <taxon>Cottales</taxon>
        <taxon>Liparidae</taxon>
        <taxon>Liparis</taxon>
    </lineage>
</organism>